<gene>
    <name evidence="3" type="ORF">BBK36DRAFT_1173839</name>
</gene>
<feature type="domain" description="5'-3' DNA helicase ZGRF1-like N-terminal" evidence="2">
    <location>
        <begin position="193"/>
        <end position="261"/>
    </location>
</feature>
<dbReference type="InterPro" id="IPR052800">
    <property type="entry name" value="DNA_Repair_Helicase_ZGRF1"/>
</dbReference>
<dbReference type="EMBL" id="KZ680207">
    <property type="protein sequence ID" value="PTB70312.1"/>
    <property type="molecule type" value="Genomic_DNA"/>
</dbReference>
<dbReference type="GeneID" id="36604005"/>
<reference evidence="4" key="1">
    <citation type="submission" date="2016-07" db="EMBL/GenBank/DDBJ databases">
        <title>Multiple horizontal gene transfer events from other fungi enriched the ability of initially mycotrophic Trichoderma (Ascomycota) to feed on dead plant biomass.</title>
        <authorList>
            <consortium name="DOE Joint Genome Institute"/>
            <person name="Atanasova L."/>
            <person name="Chenthamara K."/>
            <person name="Zhang J."/>
            <person name="Grujic M."/>
            <person name="Henrissat B."/>
            <person name="Kuo A."/>
            <person name="Aerts A."/>
            <person name="Salamov A."/>
            <person name="Lipzen A."/>
            <person name="Labutti K."/>
            <person name="Barry K."/>
            <person name="Miao Y."/>
            <person name="Rahimi M.J."/>
            <person name="Shen Q."/>
            <person name="Grigoriev I.V."/>
            <person name="Kubicek C.P."/>
            <person name="Druzhinina I.S."/>
        </authorList>
    </citation>
    <scope>NUCLEOTIDE SEQUENCE [LARGE SCALE GENOMIC DNA]</scope>
    <source>
        <strain evidence="4">TUCIM 6016</strain>
    </source>
</reference>
<evidence type="ECO:0000313" key="3">
    <source>
        <dbReference type="EMBL" id="PTB70312.1"/>
    </source>
</evidence>
<dbReference type="GO" id="GO:0006302">
    <property type="term" value="P:double-strand break repair"/>
    <property type="evidence" value="ECO:0007669"/>
    <property type="project" value="TreeGrafter"/>
</dbReference>
<organism evidence="3 4">
    <name type="scientific">Trichoderma citrinoviride</name>
    <dbReference type="NCBI Taxonomy" id="58853"/>
    <lineage>
        <taxon>Eukaryota</taxon>
        <taxon>Fungi</taxon>
        <taxon>Dikarya</taxon>
        <taxon>Ascomycota</taxon>
        <taxon>Pezizomycotina</taxon>
        <taxon>Sordariomycetes</taxon>
        <taxon>Hypocreomycetidae</taxon>
        <taxon>Hypocreales</taxon>
        <taxon>Hypocreaceae</taxon>
        <taxon>Trichoderma</taxon>
    </lineage>
</organism>
<dbReference type="AlphaFoldDB" id="A0A2T4BLX1"/>
<dbReference type="GO" id="GO:0005634">
    <property type="term" value="C:nucleus"/>
    <property type="evidence" value="ECO:0007669"/>
    <property type="project" value="TreeGrafter"/>
</dbReference>
<evidence type="ECO:0000259" key="2">
    <source>
        <dbReference type="Pfam" id="PF10382"/>
    </source>
</evidence>
<proteinExistence type="predicted"/>
<name>A0A2T4BLX1_9HYPO</name>
<protein>
    <recommendedName>
        <fullName evidence="2">5'-3' DNA helicase ZGRF1-like N-terminal domain-containing protein</fullName>
    </recommendedName>
</protein>
<sequence>MAPVIVPLSQHHHHPPESSNDPFHSPGELQMPGKSIFLLLPHLLPESLSSPHSNPREIPAHQDSSLAIAVARHAESRINHRPNNINILCCISTLTSPCKTRWANSYASCINISSTSAVHASADEKCSISSYLHFFGVKDGSTADDTASKDFSINSYPLCLSVSHSSAVYITLRKSHRSAVKHPQFLSICAYSRKKRWQDGKLKFHTFNQKYMVYDDGGGFVGDGHWQGDASEVTEGLEMNLDRGMAIVQVLECTGSKEQDLGEVLGKRVREVEERRASAAAKVSSSTAPAPAPSNPAKRSRVIAVAVEPPRAATLTNMVPLPPRNGGAWSTHAMDLLGMTRPRRE</sequence>
<accession>A0A2T4BLX1</accession>
<keyword evidence="4" id="KW-1185">Reference proteome</keyword>
<dbReference type="PANTHER" id="PTHR28535:SF1">
    <property type="entry name" value="PROTEIN ZGRF1"/>
    <property type="match status" value="1"/>
</dbReference>
<dbReference type="Proteomes" id="UP000241546">
    <property type="component" value="Unassembled WGS sequence"/>
</dbReference>
<dbReference type="InterPro" id="IPR018838">
    <property type="entry name" value="ZGRF1-like_N"/>
</dbReference>
<dbReference type="Pfam" id="PF10382">
    <property type="entry name" value="ZGRF1-like_N"/>
    <property type="match status" value="1"/>
</dbReference>
<dbReference type="OrthoDB" id="6513042at2759"/>
<feature type="compositionally biased region" description="Low complexity" evidence="1">
    <location>
        <begin position="278"/>
        <end position="289"/>
    </location>
</feature>
<dbReference type="GO" id="GO:0035861">
    <property type="term" value="C:site of double-strand break"/>
    <property type="evidence" value="ECO:0007669"/>
    <property type="project" value="TreeGrafter"/>
</dbReference>
<evidence type="ECO:0000256" key="1">
    <source>
        <dbReference type="SAM" id="MobiDB-lite"/>
    </source>
</evidence>
<evidence type="ECO:0000313" key="4">
    <source>
        <dbReference type="Proteomes" id="UP000241546"/>
    </source>
</evidence>
<feature type="region of interest" description="Disordered" evidence="1">
    <location>
        <begin position="278"/>
        <end position="299"/>
    </location>
</feature>
<feature type="region of interest" description="Disordered" evidence="1">
    <location>
        <begin position="1"/>
        <end position="26"/>
    </location>
</feature>
<dbReference type="RefSeq" id="XP_024753632.1">
    <property type="nucleotide sequence ID" value="XM_024895887.1"/>
</dbReference>
<dbReference type="PANTHER" id="PTHR28535">
    <property type="entry name" value="ZINC FINGER GRF-TYPE CONTAINING 1"/>
    <property type="match status" value="1"/>
</dbReference>